<dbReference type="EMBL" id="VDMA02000005">
    <property type="protein sequence ID" value="KAB8185383.1"/>
    <property type="molecule type" value="Genomic_DNA"/>
</dbReference>
<sequence length="153" mass="15430">MRKAFFGFAVLQLVVVLAQFYLATFGAFEAPHPAPGDPDAAINHHVTNGSLVIPLVSLLTAITALAARAGGKVAGLSILPFVLAAVQLFVIFPLAELAGTTDTATTTAGLVVMGFHALDGVAILAVAVVVVRRARALVKGVPVAASAGAHVAA</sequence>
<protein>
    <submittedName>
        <fullName evidence="2">Uncharacterized protein</fullName>
    </submittedName>
</protein>
<feature type="transmembrane region" description="Helical" evidence="1">
    <location>
        <begin position="107"/>
        <end position="131"/>
    </location>
</feature>
<feature type="transmembrane region" description="Helical" evidence="1">
    <location>
        <begin position="46"/>
        <end position="66"/>
    </location>
</feature>
<keyword evidence="3" id="KW-1185">Reference proteome</keyword>
<proteinExistence type="predicted"/>
<dbReference type="InterPro" id="IPR046192">
    <property type="entry name" value="DUF6220"/>
</dbReference>
<organism evidence="2 3">
    <name type="scientific">Microbispora catharanthi</name>
    <dbReference type="NCBI Taxonomy" id="1712871"/>
    <lineage>
        <taxon>Bacteria</taxon>
        <taxon>Bacillati</taxon>
        <taxon>Actinomycetota</taxon>
        <taxon>Actinomycetes</taxon>
        <taxon>Streptosporangiales</taxon>
        <taxon>Streptosporangiaceae</taxon>
        <taxon>Microbispora</taxon>
    </lineage>
</organism>
<feature type="transmembrane region" description="Helical" evidence="1">
    <location>
        <begin position="73"/>
        <end position="95"/>
    </location>
</feature>
<evidence type="ECO:0000313" key="2">
    <source>
        <dbReference type="EMBL" id="KAB8185383.1"/>
    </source>
</evidence>
<gene>
    <name evidence="2" type="ORF">FH610_011330</name>
</gene>
<dbReference type="AlphaFoldDB" id="A0A5N6BYN2"/>
<keyword evidence="1" id="KW-0472">Membrane</keyword>
<keyword evidence="1" id="KW-1133">Transmembrane helix</keyword>
<reference evidence="2 3" key="1">
    <citation type="submission" date="2019-10" db="EMBL/GenBank/DDBJ databases">
        <title>Nonomuraea sp. nov., isolated from Phyllanthus amarus.</title>
        <authorList>
            <person name="Klykleung N."/>
            <person name="Tanasupawat S."/>
        </authorList>
    </citation>
    <scope>NUCLEOTIDE SEQUENCE [LARGE SCALE GENOMIC DNA]</scope>
    <source>
        <strain evidence="2 3">CR1-09</strain>
    </source>
</reference>
<accession>A0A5N6BYN2</accession>
<keyword evidence="1" id="KW-0812">Transmembrane</keyword>
<name>A0A5N6BYN2_9ACTN</name>
<dbReference type="Proteomes" id="UP000313066">
    <property type="component" value="Unassembled WGS sequence"/>
</dbReference>
<evidence type="ECO:0000256" key="1">
    <source>
        <dbReference type="SAM" id="Phobius"/>
    </source>
</evidence>
<evidence type="ECO:0000313" key="3">
    <source>
        <dbReference type="Proteomes" id="UP000313066"/>
    </source>
</evidence>
<comment type="caution">
    <text evidence="2">The sequence shown here is derived from an EMBL/GenBank/DDBJ whole genome shotgun (WGS) entry which is preliminary data.</text>
</comment>
<dbReference type="RefSeq" id="WP_139574282.1">
    <property type="nucleotide sequence ID" value="NZ_VDMA02000005.1"/>
</dbReference>
<dbReference type="Pfam" id="PF19728">
    <property type="entry name" value="DUF6220"/>
    <property type="match status" value="1"/>
</dbReference>